<dbReference type="EMBL" id="JACHXP010000008">
    <property type="protein sequence ID" value="MBB3190687.1"/>
    <property type="molecule type" value="Genomic_DNA"/>
</dbReference>
<comment type="caution">
    <text evidence="2">The sequence shown here is derived from an EMBL/GenBank/DDBJ whole genome shotgun (WGS) entry which is preliminary data.</text>
</comment>
<evidence type="ECO:0000313" key="3">
    <source>
        <dbReference type="Proteomes" id="UP000547614"/>
    </source>
</evidence>
<dbReference type="InterPro" id="IPR000073">
    <property type="entry name" value="AB_hydrolase_1"/>
</dbReference>
<proteinExistence type="predicted"/>
<dbReference type="Gene3D" id="3.40.50.1820">
    <property type="entry name" value="alpha/beta hydrolase"/>
    <property type="match status" value="1"/>
</dbReference>
<evidence type="ECO:0000259" key="1">
    <source>
        <dbReference type="Pfam" id="PF00561"/>
    </source>
</evidence>
<gene>
    <name evidence="2" type="ORF">FHR94_001921</name>
</gene>
<name>A0A839VDF2_9GAMM</name>
<keyword evidence="3" id="KW-1185">Reference proteome</keyword>
<dbReference type="PANTHER" id="PTHR12277">
    <property type="entry name" value="ALPHA/BETA HYDROLASE DOMAIN-CONTAINING PROTEIN"/>
    <property type="match status" value="1"/>
</dbReference>
<reference evidence="2 3" key="1">
    <citation type="submission" date="2020-08" db="EMBL/GenBank/DDBJ databases">
        <title>Genomic Encyclopedia of Type Strains, Phase III (KMG-III): the genomes of soil and plant-associated and newly described type strains.</title>
        <authorList>
            <person name="Whitman W."/>
        </authorList>
    </citation>
    <scope>NUCLEOTIDE SEQUENCE [LARGE SCALE GENOMIC DNA]</scope>
    <source>
        <strain evidence="2 3">CECT 7282</strain>
    </source>
</reference>
<dbReference type="PANTHER" id="PTHR12277:SF81">
    <property type="entry name" value="PROTEIN ABHD13"/>
    <property type="match status" value="1"/>
</dbReference>
<dbReference type="InterPro" id="IPR029058">
    <property type="entry name" value="AB_hydrolase_fold"/>
</dbReference>
<dbReference type="Pfam" id="PF00561">
    <property type="entry name" value="Abhydrolase_1"/>
    <property type="match status" value="1"/>
</dbReference>
<dbReference type="Proteomes" id="UP000547614">
    <property type="component" value="Unassembled WGS sequence"/>
</dbReference>
<dbReference type="AlphaFoldDB" id="A0A839VDF2"/>
<dbReference type="SUPFAM" id="SSF53474">
    <property type="entry name" value="alpha/beta-Hydrolases"/>
    <property type="match status" value="1"/>
</dbReference>
<evidence type="ECO:0000313" key="2">
    <source>
        <dbReference type="EMBL" id="MBB3190687.1"/>
    </source>
</evidence>
<sequence>MTGLRVLTVLLAVYALVVLLAWALQPRLLYLPHVGREHVGTPADIGLDWEAVTLHTEDGLALDAWWIPAEAACGTLLFFHGNAGNISHRLASIQQFHRLGLSVLILDYRGYGRSDGRPSEPGTARDARAAWRWLVDVRGLPPEEVVLFGRSLGAAVAAELAAALDRQEAPAAVILESAFRSVPELGQRLYPFLPVRWLSRFDYDVATYVTQRTAPLLVIHSRDDEIIPFSEGQAVFEAAREPKEKLVIQGGHNSAFLDSEPAYSDGIAAFLIDEAGLPCLSASHRGG</sequence>
<feature type="domain" description="AB hydrolase-1" evidence="1">
    <location>
        <begin position="75"/>
        <end position="207"/>
    </location>
</feature>
<accession>A0A839VDF2</accession>
<protein>
    <recommendedName>
        <fullName evidence="1">AB hydrolase-1 domain-containing protein</fullName>
    </recommendedName>
</protein>
<dbReference type="RefSeq" id="WP_183325487.1">
    <property type="nucleotide sequence ID" value="NZ_JACHXP010000008.1"/>
</dbReference>
<organism evidence="2 3">
    <name type="scientific">Halomonas cerina</name>
    <dbReference type="NCBI Taxonomy" id="447424"/>
    <lineage>
        <taxon>Bacteria</taxon>
        <taxon>Pseudomonadati</taxon>
        <taxon>Pseudomonadota</taxon>
        <taxon>Gammaproteobacteria</taxon>
        <taxon>Oceanospirillales</taxon>
        <taxon>Halomonadaceae</taxon>
        <taxon>Halomonas</taxon>
    </lineage>
</organism>